<evidence type="ECO:0000313" key="1">
    <source>
        <dbReference type="EMBL" id="CAH8248644.1"/>
    </source>
</evidence>
<accession>A0ABM9GA53</accession>
<protein>
    <submittedName>
        <fullName evidence="1">Uncharacterized protein</fullName>
    </submittedName>
</protein>
<reference evidence="1" key="1">
    <citation type="submission" date="2022-06" db="EMBL/GenBank/DDBJ databases">
        <authorList>
            <person name="Dietemann V."/>
            <person name="Ory F."/>
            <person name="Dainat B."/>
            <person name="Oberhansli S."/>
        </authorList>
    </citation>
    <scope>NUCLEOTIDE SEQUENCE</scope>
    <source>
        <strain evidence="1">Ena-SAMPLE-TAB-26-04-2022-14:26:32:270-5432</strain>
    </source>
</reference>
<comment type="caution">
    <text evidence="1">The sequence shown here is derived from an EMBL/GenBank/DDBJ whole genome shotgun (WGS) entry which is preliminary data.</text>
</comment>
<proteinExistence type="predicted"/>
<keyword evidence="2" id="KW-1185">Reference proteome</keyword>
<dbReference type="Proteomes" id="UP001154322">
    <property type="component" value="Unassembled WGS sequence"/>
</dbReference>
<evidence type="ECO:0000313" key="2">
    <source>
        <dbReference type="Proteomes" id="UP001154322"/>
    </source>
</evidence>
<sequence length="155" mass="17909">MIDEVEKNRKELIELNKELEGRVQERTAILKHKNSELKAVNKLITSVSSNKDLAQFIQHGLQEMKPFTEYSIHVLFHDLAVTNEKIHTKQNLLEYVNQNIKGKLPYIKMIPLEEKHNGFLVVDLGSEPSISASEQEFLDTFSNPMGIMLQNKFFL</sequence>
<name>A0ABM9GA53_9BACL</name>
<dbReference type="EMBL" id="CALYLO010000012">
    <property type="protein sequence ID" value="CAH8248644.1"/>
    <property type="molecule type" value="Genomic_DNA"/>
</dbReference>
<gene>
    <name evidence="1" type="ORF">WJ0W_005828</name>
</gene>
<dbReference type="RefSeq" id="WP_213431003.1">
    <property type="nucleotide sequence ID" value="NZ_AP031286.1"/>
</dbReference>
<organism evidence="1 2">
    <name type="scientific">Paenibacillus melissococcoides</name>
    <dbReference type="NCBI Taxonomy" id="2912268"/>
    <lineage>
        <taxon>Bacteria</taxon>
        <taxon>Bacillati</taxon>
        <taxon>Bacillota</taxon>
        <taxon>Bacilli</taxon>
        <taxon>Bacillales</taxon>
        <taxon>Paenibacillaceae</taxon>
        <taxon>Paenibacillus</taxon>
    </lineage>
</organism>